<organism evidence="11 12">
    <name type="scientific">Cohnella fermenti</name>
    <dbReference type="NCBI Taxonomy" id="2565925"/>
    <lineage>
        <taxon>Bacteria</taxon>
        <taxon>Bacillati</taxon>
        <taxon>Bacillota</taxon>
        <taxon>Bacilli</taxon>
        <taxon>Bacillales</taxon>
        <taxon>Paenibacillaceae</taxon>
        <taxon>Cohnella</taxon>
    </lineage>
</organism>
<dbReference type="EMBL" id="SSOB01000007">
    <property type="protein sequence ID" value="THF82243.1"/>
    <property type="molecule type" value="Genomic_DNA"/>
</dbReference>
<dbReference type="InterPro" id="IPR036890">
    <property type="entry name" value="HATPase_C_sf"/>
</dbReference>
<keyword evidence="6 11" id="KW-0418">Kinase</keyword>
<evidence type="ECO:0000256" key="2">
    <source>
        <dbReference type="ARBA" id="ARBA00022475"/>
    </source>
</evidence>
<dbReference type="SMART" id="SM00387">
    <property type="entry name" value="HATPase_c"/>
    <property type="match status" value="1"/>
</dbReference>
<evidence type="ECO:0000256" key="7">
    <source>
        <dbReference type="ARBA" id="ARBA00022989"/>
    </source>
</evidence>
<dbReference type="OrthoDB" id="9809348at2"/>
<dbReference type="GO" id="GO:0000155">
    <property type="term" value="F:phosphorelay sensor kinase activity"/>
    <property type="evidence" value="ECO:0007669"/>
    <property type="project" value="InterPro"/>
</dbReference>
<keyword evidence="2" id="KW-1003">Cell membrane</keyword>
<dbReference type="InterPro" id="IPR050640">
    <property type="entry name" value="Bact_2-comp_sensor_kinase"/>
</dbReference>
<proteinExistence type="predicted"/>
<evidence type="ECO:0000256" key="9">
    <source>
        <dbReference type="SAM" id="Phobius"/>
    </source>
</evidence>
<dbReference type="CDD" id="cd06225">
    <property type="entry name" value="HAMP"/>
    <property type="match status" value="1"/>
</dbReference>
<keyword evidence="8 9" id="KW-0472">Membrane</keyword>
<dbReference type="InterPro" id="IPR003660">
    <property type="entry name" value="HAMP_dom"/>
</dbReference>
<dbReference type="GO" id="GO:0005886">
    <property type="term" value="C:plasma membrane"/>
    <property type="evidence" value="ECO:0007669"/>
    <property type="project" value="UniProtKB-SubCell"/>
</dbReference>
<evidence type="ECO:0000256" key="5">
    <source>
        <dbReference type="ARBA" id="ARBA00022692"/>
    </source>
</evidence>
<evidence type="ECO:0000313" key="12">
    <source>
        <dbReference type="Proteomes" id="UP000310636"/>
    </source>
</evidence>
<dbReference type="SMART" id="SM00304">
    <property type="entry name" value="HAMP"/>
    <property type="match status" value="1"/>
</dbReference>
<keyword evidence="12" id="KW-1185">Reference proteome</keyword>
<evidence type="ECO:0000256" key="1">
    <source>
        <dbReference type="ARBA" id="ARBA00004651"/>
    </source>
</evidence>
<dbReference type="Pfam" id="PF02743">
    <property type="entry name" value="dCache_1"/>
    <property type="match status" value="1"/>
</dbReference>
<dbReference type="InterPro" id="IPR003594">
    <property type="entry name" value="HATPase_dom"/>
</dbReference>
<evidence type="ECO:0000256" key="3">
    <source>
        <dbReference type="ARBA" id="ARBA00022553"/>
    </source>
</evidence>
<gene>
    <name evidence="11" type="ORF">E6C55_07630</name>
</gene>
<dbReference type="Pfam" id="PF00672">
    <property type="entry name" value="HAMP"/>
    <property type="match status" value="1"/>
</dbReference>
<evidence type="ECO:0000256" key="6">
    <source>
        <dbReference type="ARBA" id="ARBA00022777"/>
    </source>
</evidence>
<dbReference type="Gene3D" id="3.30.450.20">
    <property type="entry name" value="PAS domain"/>
    <property type="match status" value="1"/>
</dbReference>
<feature type="transmembrane region" description="Helical" evidence="9">
    <location>
        <begin position="303"/>
        <end position="324"/>
    </location>
</feature>
<name>A0A4S4C3Z0_9BACL</name>
<dbReference type="InterPro" id="IPR010559">
    <property type="entry name" value="Sig_transdc_His_kin_internal"/>
</dbReference>
<comment type="subcellular location">
    <subcellularLocation>
        <location evidence="1">Cell membrane</location>
        <topology evidence="1">Multi-pass membrane protein</topology>
    </subcellularLocation>
</comment>
<feature type="domain" description="HAMP" evidence="10">
    <location>
        <begin position="321"/>
        <end position="373"/>
    </location>
</feature>
<protein>
    <submittedName>
        <fullName evidence="11">Sensor histidine kinase</fullName>
    </submittedName>
</protein>
<dbReference type="SUPFAM" id="SSF158472">
    <property type="entry name" value="HAMP domain-like"/>
    <property type="match status" value="1"/>
</dbReference>
<keyword evidence="7 9" id="KW-1133">Transmembrane helix</keyword>
<evidence type="ECO:0000259" key="10">
    <source>
        <dbReference type="PROSITE" id="PS50885"/>
    </source>
</evidence>
<dbReference type="CDD" id="cd18773">
    <property type="entry name" value="PDC1_HK_sensor"/>
    <property type="match status" value="1"/>
</dbReference>
<accession>A0A4S4C3Z0</accession>
<keyword evidence="5 9" id="KW-0812">Transmembrane</keyword>
<dbReference type="PANTHER" id="PTHR34220">
    <property type="entry name" value="SENSOR HISTIDINE KINASE YPDA"/>
    <property type="match status" value="1"/>
</dbReference>
<dbReference type="Pfam" id="PF06580">
    <property type="entry name" value="His_kinase"/>
    <property type="match status" value="1"/>
</dbReference>
<dbReference type="Gene3D" id="3.30.565.10">
    <property type="entry name" value="Histidine kinase-like ATPase, C-terminal domain"/>
    <property type="match status" value="1"/>
</dbReference>
<evidence type="ECO:0000256" key="4">
    <source>
        <dbReference type="ARBA" id="ARBA00022679"/>
    </source>
</evidence>
<evidence type="ECO:0000313" key="11">
    <source>
        <dbReference type="EMBL" id="THF82243.1"/>
    </source>
</evidence>
<dbReference type="Proteomes" id="UP000310636">
    <property type="component" value="Unassembled WGS sequence"/>
</dbReference>
<dbReference type="PROSITE" id="PS50885">
    <property type="entry name" value="HAMP"/>
    <property type="match status" value="1"/>
</dbReference>
<reference evidence="11 12" key="1">
    <citation type="submission" date="2019-04" db="EMBL/GenBank/DDBJ databases">
        <title>Cohnella sp. nov. isolated from preserved vegetables.</title>
        <authorList>
            <person name="Lin S.-Y."/>
            <person name="Hung M.-H."/>
            <person name="Young C.-C."/>
        </authorList>
    </citation>
    <scope>NUCLEOTIDE SEQUENCE [LARGE SCALE GENOMIC DNA]</scope>
    <source>
        <strain evidence="11 12">CC-MHH1044</strain>
    </source>
</reference>
<keyword evidence="3" id="KW-0597">Phosphoprotein</keyword>
<dbReference type="Gene3D" id="1.10.8.500">
    <property type="entry name" value="HAMP domain in histidine kinase"/>
    <property type="match status" value="1"/>
</dbReference>
<dbReference type="PANTHER" id="PTHR34220:SF7">
    <property type="entry name" value="SENSOR HISTIDINE KINASE YPDA"/>
    <property type="match status" value="1"/>
</dbReference>
<comment type="caution">
    <text evidence="11">The sequence shown here is derived from an EMBL/GenBank/DDBJ whole genome shotgun (WGS) entry which is preliminary data.</text>
</comment>
<dbReference type="InterPro" id="IPR033479">
    <property type="entry name" value="dCache_1"/>
</dbReference>
<feature type="transmembrane region" description="Helical" evidence="9">
    <location>
        <begin position="12"/>
        <end position="32"/>
    </location>
</feature>
<dbReference type="SUPFAM" id="SSF55874">
    <property type="entry name" value="ATPase domain of HSP90 chaperone/DNA topoisomerase II/histidine kinase"/>
    <property type="match status" value="1"/>
</dbReference>
<dbReference type="AlphaFoldDB" id="A0A4S4C3Z0"/>
<sequence>MISRLLKQRIAFRLFIVYVLISLVPLFTYSLISYRLSANTIRSDYVQYMTNLTSQILRNMDANMLMLQKQSSAFFLVRNDIAYILTANELDDIDRYFEVRSRLDQYFLSHLQINAKLNGITLIDAEGEMKYAINAQSKNSLIISVKNEEWFQKTLKLNGTPLFRGPHINEFIFGDPRPSVISVSQSMVDYTAGKPIGALVVDQNADQFFNDAANVQLEPEEQIVIVSETGNIVYTKQEMPDSAKAQLMLDIKENGDLSSIQFGGQRTLMIASAPSAFGFRVISLLPEAELNKKSSFLRTIPSIMLLVVAGLVLVISIFVSYLIVKPLRRLMSSFKKLETGNFSVRVPVNGSHELAHISSAFNRMVENIESLITEKYEANLLRQQAEFEALQSQINPHFLYNTLYSTRSVIDKRDFREAANMIDSLAGIFRYSLNPGEPVVTLQDELDHAHQYLYLLETRFPGKFRARFDIDDSLRECAMLRLTLQPILENAIKHGLHDKTEGGEIRIAAQSDGEQWQLYVHDNGCGIPADKLNSLRAGLQEQAEAAPQANRHIGIRNVHYRIRYHFGSAYGVAISSRVHAYTTVMMSFPLQGYREESCS</sequence>
<dbReference type="Pfam" id="PF02518">
    <property type="entry name" value="HATPase_c"/>
    <property type="match status" value="1"/>
</dbReference>
<evidence type="ECO:0000256" key="8">
    <source>
        <dbReference type="ARBA" id="ARBA00023136"/>
    </source>
</evidence>
<keyword evidence="4" id="KW-0808">Transferase</keyword>